<evidence type="ECO:0000259" key="3">
    <source>
        <dbReference type="Pfam" id="PF14739"/>
    </source>
</evidence>
<evidence type="ECO:0000256" key="1">
    <source>
        <dbReference type="SAM" id="Coils"/>
    </source>
</evidence>
<dbReference type="InterPro" id="IPR029329">
    <property type="entry name" value="DUF4472"/>
</dbReference>
<sequence length="591" mass="65384">MLLLLPWGWGFPCPLRGQEVGAGTHGLCLILALGLAPPAQLGLVCVHGWLVAPREWKPQPSLRRTWWGWVVVPPQVLPLTEDWLLGVPGGTPAGTTSLKTELPSELELSEEQQLQVSVGALRSWQEGGCLQGSTGTTSRPGHPQISKELVDLQITTHRQQEQHEAEIFELKSEVLRLESRVLVLELELHGKHAAPAEADPEPRQVQPKDFWTPKDKQQKLGNGLQRDVKQALEQQRAQQQALETHVVALGQQLQGAQEKAKTAGQQLAAQAMVLSTCQGQLRQTEAENARLQLQLKKLNEEYAIRLQRCVQALAEYTDGAGQAPTAAALQTFLKTTLEDIREAHHSREQQLARAARDYRKRLADLSRRHEELLVSHSVQQALLHPNGAPEIPKATFDAATLDLKPLHLVTKLSHLQEDQARLETQLQAQVTPLCCPILALGQRAQTPSRACPRLSKAPTPGPPSSLPCSAKGLKGLKTLLLFPQKGPGEASQGSTSEPQGLEAASWAHMHQKLRDFFRGTQAEVEQERAQLLVRATMAEEQVSELKEYVDQHLGRYKQEILRLRKIIGTEDLQKVGAAPPAKPQRPRTRSR</sequence>
<dbReference type="PANTHER" id="PTHR22106:SF5">
    <property type="entry name" value="COILED-COIL DOMAIN-CONTAINING PROTEIN 78"/>
    <property type="match status" value="1"/>
</dbReference>
<evidence type="ECO:0000256" key="2">
    <source>
        <dbReference type="SAM" id="MobiDB-lite"/>
    </source>
</evidence>
<dbReference type="GeneID" id="105303277"/>
<accession>A0A6P6BPU0</accession>
<name>A0A6P6BPU0_PTEVA</name>
<feature type="coiled-coil region" evidence="1">
    <location>
        <begin position="348"/>
        <end position="375"/>
    </location>
</feature>
<dbReference type="CTD" id="124093"/>
<dbReference type="Pfam" id="PF14739">
    <property type="entry name" value="DUF4472"/>
    <property type="match status" value="1"/>
</dbReference>
<feature type="coiled-coil region" evidence="1">
    <location>
        <begin position="274"/>
        <end position="308"/>
    </location>
</feature>
<proteinExistence type="predicted"/>
<reference evidence="5" key="1">
    <citation type="submission" date="2025-08" db="UniProtKB">
        <authorList>
            <consortium name="RefSeq"/>
        </authorList>
    </citation>
    <scope>IDENTIFICATION</scope>
    <source>
        <tissue evidence="5">Kidney</tissue>
    </source>
</reference>
<dbReference type="InterPro" id="IPR039873">
    <property type="entry name" value="CCDC78"/>
</dbReference>
<protein>
    <submittedName>
        <fullName evidence="5">Coiled-coil domain-containing protein 78 isoform X1</fullName>
    </submittedName>
</protein>
<evidence type="ECO:0000313" key="4">
    <source>
        <dbReference type="Proteomes" id="UP000515202"/>
    </source>
</evidence>
<dbReference type="PANTHER" id="PTHR22106">
    <property type="entry name" value="COILED-COIL DOMAIN-CONTAINING PROTEIN 78"/>
    <property type="match status" value="1"/>
</dbReference>
<dbReference type="OrthoDB" id="2113965at2759"/>
<dbReference type="GO" id="GO:0005737">
    <property type="term" value="C:cytoplasm"/>
    <property type="evidence" value="ECO:0007669"/>
    <property type="project" value="TreeGrafter"/>
</dbReference>
<keyword evidence="1" id="KW-0175">Coiled coil</keyword>
<evidence type="ECO:0000313" key="5">
    <source>
        <dbReference type="RefSeq" id="XP_023377118.1"/>
    </source>
</evidence>
<dbReference type="Proteomes" id="UP000515202">
    <property type="component" value="Unplaced"/>
</dbReference>
<feature type="region of interest" description="Disordered" evidence="2">
    <location>
        <begin position="193"/>
        <end position="222"/>
    </location>
</feature>
<organism evidence="4 5">
    <name type="scientific">Pteropus vampyrus</name>
    <name type="common">Large flying fox</name>
    <dbReference type="NCBI Taxonomy" id="132908"/>
    <lineage>
        <taxon>Eukaryota</taxon>
        <taxon>Metazoa</taxon>
        <taxon>Chordata</taxon>
        <taxon>Craniata</taxon>
        <taxon>Vertebrata</taxon>
        <taxon>Euteleostomi</taxon>
        <taxon>Mammalia</taxon>
        <taxon>Eutheria</taxon>
        <taxon>Laurasiatheria</taxon>
        <taxon>Chiroptera</taxon>
        <taxon>Yinpterochiroptera</taxon>
        <taxon>Pteropodoidea</taxon>
        <taxon>Pteropodidae</taxon>
        <taxon>Pteropodinae</taxon>
        <taxon>Pteropus</taxon>
    </lineage>
</organism>
<feature type="domain" description="DUF4472" evidence="3">
    <location>
        <begin position="144"/>
        <end position="203"/>
    </location>
</feature>
<dbReference type="AlphaFoldDB" id="A0A6P6BPU0"/>
<dbReference type="RefSeq" id="XP_023377118.1">
    <property type="nucleotide sequence ID" value="XM_023521350.1"/>
</dbReference>
<gene>
    <name evidence="5" type="primary">CCDC78</name>
</gene>
<keyword evidence="4" id="KW-1185">Reference proteome</keyword>